<gene>
    <name evidence="1" type="ORF">E5987_03550</name>
</gene>
<accession>A0A6L6YMA6</accession>
<proteinExistence type="predicted"/>
<dbReference type="OrthoDB" id="9156643at2"/>
<organism evidence="1 2">
    <name type="scientific">Parasutterella muris</name>
    <dbReference type="NCBI Taxonomy" id="2565572"/>
    <lineage>
        <taxon>Bacteria</taxon>
        <taxon>Pseudomonadati</taxon>
        <taxon>Pseudomonadota</taxon>
        <taxon>Betaproteobacteria</taxon>
        <taxon>Burkholderiales</taxon>
        <taxon>Sutterellaceae</taxon>
        <taxon>Parasutterella</taxon>
    </lineage>
</organism>
<sequence length="383" mass="43534">MDETKTEQDNILNDPNLGEIFQLAVINSKPPKREKFDWANFKPQAVKSAEDLPSYLVFGPLNHGTLIINADGFNAEWSDPEQKAKIVLNWNSKTHKYTASQVWDGEEGSATQQDDTTPLIQVFAMLYEDGFPKNWDAKAKEQFEGKYYLTWLEGNERLPTYFAAPDGVFRVISFPVMIKNLRHARTILEHISAETPNYGFFATATLMQQDVYYKLGTAPDWTRDIAMCMTQSIGETGLIPQDIPRTEEIEGAQWNHLVRDAMMLHVFVPFAGMRDMLQKLSESPMPIIERTDAPIRRDLLPVVSPQGLPEKLNSFTLDDTIQGIRVTYTFLAPEIALDDLLTLDSNSQIDRLEKFSDAILDQLSADVEEAKRKAEEKPRIVTE</sequence>
<evidence type="ECO:0000313" key="1">
    <source>
        <dbReference type="EMBL" id="MVX56281.1"/>
    </source>
</evidence>
<comment type="caution">
    <text evidence="1">The sequence shown here is derived from an EMBL/GenBank/DDBJ whole genome shotgun (WGS) entry which is preliminary data.</text>
</comment>
<evidence type="ECO:0000313" key="2">
    <source>
        <dbReference type="Proteomes" id="UP000472580"/>
    </source>
</evidence>
<dbReference type="Proteomes" id="UP000472580">
    <property type="component" value="Unassembled WGS sequence"/>
</dbReference>
<protein>
    <submittedName>
        <fullName evidence="1">Uncharacterized protein</fullName>
    </submittedName>
</protein>
<keyword evidence="2" id="KW-1185">Reference proteome</keyword>
<dbReference type="RefSeq" id="WP_160334717.1">
    <property type="nucleotide sequence ID" value="NZ_CALPCR010000004.1"/>
</dbReference>
<dbReference type="AlphaFoldDB" id="A0A6L6YMA6"/>
<reference evidence="1 2" key="1">
    <citation type="submission" date="2019-12" db="EMBL/GenBank/DDBJ databases">
        <title>Microbes associate with the intestines of laboratory mice.</title>
        <authorList>
            <person name="Navarre W."/>
            <person name="Wong E."/>
        </authorList>
    </citation>
    <scope>NUCLEOTIDE SEQUENCE [LARGE SCALE GENOMIC DNA]</scope>
    <source>
        <strain evidence="1 2">NM82_D38</strain>
    </source>
</reference>
<dbReference type="EMBL" id="WSRP01000008">
    <property type="protein sequence ID" value="MVX56281.1"/>
    <property type="molecule type" value="Genomic_DNA"/>
</dbReference>
<name>A0A6L6YMA6_9BURK</name>